<feature type="chain" id="PRO_5012033777" description="VWFD domain-containing protein" evidence="2">
    <location>
        <begin position="19"/>
        <end position="819"/>
    </location>
</feature>
<protein>
    <recommendedName>
        <fullName evidence="5">VWFD domain-containing protein</fullName>
    </recommendedName>
</protein>
<accession>A0A1Y2LK70</accession>
<evidence type="ECO:0000313" key="4">
    <source>
        <dbReference type="Proteomes" id="UP000193240"/>
    </source>
</evidence>
<evidence type="ECO:0008006" key="5">
    <source>
        <dbReference type="Google" id="ProtNLM"/>
    </source>
</evidence>
<dbReference type="STRING" id="105696.A0A1Y2LK70"/>
<dbReference type="OMA" id="FTLTMCE"/>
<dbReference type="Proteomes" id="UP000193240">
    <property type="component" value="Unassembled WGS sequence"/>
</dbReference>
<feature type="region of interest" description="Disordered" evidence="1">
    <location>
        <begin position="373"/>
        <end position="396"/>
    </location>
</feature>
<keyword evidence="4" id="KW-1185">Reference proteome</keyword>
<dbReference type="EMBL" id="KZ107860">
    <property type="protein sequence ID" value="OSS43922.1"/>
    <property type="molecule type" value="Genomic_DNA"/>
</dbReference>
<sequence>MTLQCLLVALHLAHLSTAIKIDGRAGVNHINAPYSNSTTNTGSSISVAPAASPAVSIVSPTHSSRVLETTSLDGYLDIRTNSTGSGSKDVFETTPRNTTRTTDVSCTVNILDASLDWWFPVTYSHALATLVSSWSNYPENSESYTLLPVTTTFDVASALYTDYPCTYGWTTHTEEWSDGRTSWACNLYTEIPTAASTALLFRSAVPPLPSNLEIAQEQVPNYVFEGSRSGLPPVTTAITVASNITVVETAPTPFVRYQAYEITRGNNTETIQLDYVHVEPYLLDGIAHHETATGFIPNHFMDEVSQLGCEPGRLVAVVTVTFLVEVYYALDYDLGNHWEFTVSGWEPDENLGDYLATMETPPSVITDGGFYTTAQEQSPGPTTKPDVVSMPSSPTPGQVVGSLGTLPIVVGSSSAVIVGSQTLRPGDPATVGGTPIVLVPSATAIAVGGTYIPLPAHPTTGVQQTIGTLGELPVVVGPSAVVIVGTQTLQPGGAPIVLGSGTTVSLVSSATAIVFGATTSILQAHNPGPQPGTPPSNMRPQLIFDGSTFTALPTRVRVAESQDKDFDDSTEPHQQDEIDERSGPTFVISGQTLAPGGAPVTVLGSTLSLAPSGAYVVIDGSTTNLATPVAAAAVHVTPPPLRIGNGLFTALPGTGTTYQIGSEMLTPGGSVVVAGNTISLAVGATALVVNGVTISVPVQTEPTMTNPPLLTIGEKTFTAASGTGAKFVIAGQTLTPGGTITVDGTTIVLSPSATELVYGSSGRSTSTALFPATTTRASEGYGGGAQAALTSSQQGRALQLRSPITALVGAVGFVGWLLA</sequence>
<proteinExistence type="predicted"/>
<feature type="region of interest" description="Disordered" evidence="1">
    <location>
        <begin position="560"/>
        <end position="582"/>
    </location>
</feature>
<evidence type="ECO:0000313" key="3">
    <source>
        <dbReference type="EMBL" id="OSS43922.1"/>
    </source>
</evidence>
<keyword evidence="2" id="KW-0732">Signal</keyword>
<dbReference type="AlphaFoldDB" id="A0A1Y2LK70"/>
<feature type="compositionally biased region" description="Basic and acidic residues" evidence="1">
    <location>
        <begin position="570"/>
        <end position="582"/>
    </location>
</feature>
<gene>
    <name evidence="3" type="ORF">B5807_11318</name>
</gene>
<name>A0A1Y2LK70_EPING</name>
<organism evidence="3 4">
    <name type="scientific">Epicoccum nigrum</name>
    <name type="common">Soil fungus</name>
    <name type="synonym">Epicoccum purpurascens</name>
    <dbReference type="NCBI Taxonomy" id="105696"/>
    <lineage>
        <taxon>Eukaryota</taxon>
        <taxon>Fungi</taxon>
        <taxon>Dikarya</taxon>
        <taxon>Ascomycota</taxon>
        <taxon>Pezizomycotina</taxon>
        <taxon>Dothideomycetes</taxon>
        <taxon>Pleosporomycetidae</taxon>
        <taxon>Pleosporales</taxon>
        <taxon>Pleosporineae</taxon>
        <taxon>Didymellaceae</taxon>
        <taxon>Epicoccum</taxon>
    </lineage>
</organism>
<feature type="signal peptide" evidence="2">
    <location>
        <begin position="1"/>
        <end position="18"/>
    </location>
</feature>
<evidence type="ECO:0000256" key="1">
    <source>
        <dbReference type="SAM" id="MobiDB-lite"/>
    </source>
</evidence>
<dbReference type="InParanoid" id="A0A1Y2LK70"/>
<evidence type="ECO:0000256" key="2">
    <source>
        <dbReference type="SAM" id="SignalP"/>
    </source>
</evidence>
<reference evidence="3 4" key="1">
    <citation type="journal article" date="2017" name="Genome Announc.">
        <title>Genome sequence of the saprophytic ascomycete Epicoccum nigrum ICMP 19927 strain isolated from New Zealand.</title>
        <authorList>
            <person name="Fokin M."/>
            <person name="Fleetwood D."/>
            <person name="Weir B.S."/>
            <person name="Villas-Boas S.G."/>
        </authorList>
    </citation>
    <scope>NUCLEOTIDE SEQUENCE [LARGE SCALE GENOMIC DNA]</scope>
    <source>
        <strain evidence="3 4">ICMP 19927</strain>
    </source>
</reference>